<comment type="cofactor">
    <cofactor evidence="1 12">
        <name>FAD</name>
        <dbReference type="ChEBI" id="CHEBI:57692"/>
    </cofactor>
</comment>
<evidence type="ECO:0000256" key="2">
    <source>
        <dbReference type="ARBA" id="ARBA00007532"/>
    </source>
</evidence>
<dbReference type="EC" id="1.8.1.7" evidence="12"/>
<dbReference type="PIRSF" id="PIRSF000350">
    <property type="entry name" value="Mercury_reductase_MerA"/>
    <property type="match status" value="1"/>
</dbReference>
<dbReference type="InterPro" id="IPR046952">
    <property type="entry name" value="GSHR/TRXR-like"/>
</dbReference>
<dbReference type="InterPro" id="IPR016156">
    <property type="entry name" value="FAD/NAD-linked_Rdtase_dimer_sf"/>
</dbReference>
<comment type="caution">
    <text evidence="15">The sequence shown here is derived from an EMBL/GenBank/DDBJ whole genome shotgun (WGS) entry which is preliminary data.</text>
</comment>
<comment type="subunit">
    <text evidence="3">Homodimer.</text>
</comment>
<dbReference type="Gene3D" id="3.50.50.60">
    <property type="entry name" value="FAD/NAD(P)-binding domain"/>
    <property type="match status" value="2"/>
</dbReference>
<dbReference type="PRINTS" id="PR00368">
    <property type="entry name" value="FADPNR"/>
</dbReference>
<evidence type="ECO:0000256" key="4">
    <source>
        <dbReference type="ARBA" id="ARBA00022630"/>
    </source>
</evidence>
<comment type="function">
    <text evidence="12">Catalyzes the reduction of glutathione disulfide (GSSG) to reduced glutathione (GSH).</text>
</comment>
<dbReference type="InterPro" id="IPR023753">
    <property type="entry name" value="FAD/NAD-binding_dom"/>
</dbReference>
<dbReference type="InterPro" id="IPR004099">
    <property type="entry name" value="Pyr_nucl-diS_OxRdtase_dimer"/>
</dbReference>
<dbReference type="EMBL" id="JAEILG010000010">
    <property type="protein sequence ID" value="MBI6563483.1"/>
    <property type="molecule type" value="Genomic_DNA"/>
</dbReference>
<evidence type="ECO:0000256" key="5">
    <source>
        <dbReference type="ARBA" id="ARBA00022827"/>
    </source>
</evidence>
<evidence type="ECO:0000256" key="12">
    <source>
        <dbReference type="RuleBase" id="RU365040"/>
    </source>
</evidence>
<evidence type="ECO:0000256" key="3">
    <source>
        <dbReference type="ARBA" id="ARBA00011738"/>
    </source>
</evidence>
<evidence type="ECO:0000256" key="10">
    <source>
        <dbReference type="ARBA" id="ARBA00049142"/>
    </source>
</evidence>
<keyword evidence="5 11" id="KW-0274">FAD</keyword>
<dbReference type="SUPFAM" id="SSF51905">
    <property type="entry name" value="FAD/NAD(P)-binding domain"/>
    <property type="match status" value="1"/>
</dbReference>
<organism evidence="15 16">
    <name type="scientific">Pseudomonas synxantha</name>
    <dbReference type="NCBI Taxonomy" id="47883"/>
    <lineage>
        <taxon>Bacteria</taxon>
        <taxon>Pseudomonadati</taxon>
        <taxon>Pseudomonadota</taxon>
        <taxon>Gammaproteobacteria</taxon>
        <taxon>Pseudomonadales</taxon>
        <taxon>Pseudomonadaceae</taxon>
        <taxon>Pseudomonas</taxon>
    </lineage>
</organism>
<keyword evidence="9 11" id="KW-0676">Redox-active center</keyword>
<dbReference type="InterPro" id="IPR036188">
    <property type="entry name" value="FAD/NAD-bd_sf"/>
</dbReference>
<evidence type="ECO:0000259" key="13">
    <source>
        <dbReference type="Pfam" id="PF02852"/>
    </source>
</evidence>
<feature type="domain" description="FAD/NAD(P)-binding" evidence="14">
    <location>
        <begin position="6"/>
        <end position="317"/>
    </location>
</feature>
<comment type="catalytic activity">
    <reaction evidence="10 12">
        <text>2 glutathione + NADP(+) = glutathione disulfide + NADPH + H(+)</text>
        <dbReference type="Rhea" id="RHEA:11740"/>
        <dbReference type="ChEBI" id="CHEBI:15378"/>
        <dbReference type="ChEBI" id="CHEBI:57783"/>
        <dbReference type="ChEBI" id="CHEBI:57925"/>
        <dbReference type="ChEBI" id="CHEBI:58297"/>
        <dbReference type="ChEBI" id="CHEBI:58349"/>
        <dbReference type="EC" id="1.8.1.7"/>
    </reaction>
</comment>
<dbReference type="InterPro" id="IPR001100">
    <property type="entry name" value="Pyr_nuc-diS_OxRdtase"/>
</dbReference>
<evidence type="ECO:0000256" key="8">
    <source>
        <dbReference type="ARBA" id="ARBA00023157"/>
    </source>
</evidence>
<evidence type="ECO:0000313" key="15">
    <source>
        <dbReference type="EMBL" id="MBI6563483.1"/>
    </source>
</evidence>
<sequence length="452" mass="49064">MAYDFDLYVIGAGSGGVRAARFAAGFGAKVAVAESRYLGGTCVNVGCVPKKLLVYGAHFAEDFEQASGFGWSLGEANFDWATLIANKDREINRLNGIYRNLLVNSGVTLHEGHARLVDAHQVEINGERFTAKHILIATGGWPQIPEIPGREHAIGSNEAFFLKELPKRVLVVGGGYIAVEFAGIFHGLGAQTSLLYRGDLFLRGFDGSVRKHLQEELTKRGLGLQFNTDIERIDKQADGSLKATLKDGRVLEADCVFYATGRRPMLDNLGLENTGVKLDERGFVAVDELYQTAESSILAIGDVIGRVQLTPVALAEGMAVARRLFKPEQYRPVDYANIATAVFSQPTIGTVGLSEEDARAKGHKVQIFESRFRPMKLTLTDCQEKTLMKLVVDADTDKVLGCHMVGPDAGEIVQGLAIALKAGATKQHFDETIGVHPTAAEEFVTMRTPVAD</sequence>
<dbReference type="SUPFAM" id="SSF55424">
    <property type="entry name" value="FAD/NAD-linked reductases, dimerisation (C-terminal) domain"/>
    <property type="match status" value="1"/>
</dbReference>
<dbReference type="Gene3D" id="3.30.390.30">
    <property type="match status" value="1"/>
</dbReference>
<dbReference type="PANTHER" id="PTHR42737:SF2">
    <property type="entry name" value="GLUTATHIONE REDUCTASE"/>
    <property type="match status" value="1"/>
</dbReference>
<dbReference type="Proteomes" id="UP000648914">
    <property type="component" value="Unassembled WGS sequence"/>
</dbReference>
<evidence type="ECO:0000256" key="7">
    <source>
        <dbReference type="ARBA" id="ARBA00023002"/>
    </source>
</evidence>
<evidence type="ECO:0000259" key="14">
    <source>
        <dbReference type="Pfam" id="PF07992"/>
    </source>
</evidence>
<dbReference type="InterPro" id="IPR006324">
    <property type="entry name" value="GSHR"/>
</dbReference>
<evidence type="ECO:0000256" key="11">
    <source>
        <dbReference type="RuleBase" id="RU003691"/>
    </source>
</evidence>
<dbReference type="Pfam" id="PF07992">
    <property type="entry name" value="Pyr_redox_2"/>
    <property type="match status" value="1"/>
</dbReference>
<keyword evidence="6 12" id="KW-0521">NADP</keyword>
<keyword evidence="4 11" id="KW-0285">Flavoprotein</keyword>
<gene>
    <name evidence="15" type="primary">gorA</name>
    <name evidence="15" type="ORF">YA0852_05035</name>
</gene>
<dbReference type="NCBIfam" id="TIGR01424">
    <property type="entry name" value="gluta_reduc_2"/>
    <property type="match status" value="1"/>
</dbReference>
<accession>A0ABS0UGE4</accession>
<dbReference type="NCBIfam" id="NF004776">
    <property type="entry name" value="PRK06116.1"/>
    <property type="match status" value="1"/>
</dbReference>
<dbReference type="PANTHER" id="PTHR42737">
    <property type="entry name" value="GLUTATHIONE REDUCTASE"/>
    <property type="match status" value="1"/>
</dbReference>
<protein>
    <recommendedName>
        <fullName evidence="12">Glutathione reductase</fullName>
        <shortName evidence="12">GRase</shortName>
        <ecNumber evidence="12">1.8.1.7</ecNumber>
    </recommendedName>
</protein>
<evidence type="ECO:0000256" key="9">
    <source>
        <dbReference type="ARBA" id="ARBA00023284"/>
    </source>
</evidence>
<dbReference type="GO" id="GO:0004362">
    <property type="term" value="F:glutathione-disulfide reductase (NADPH) activity"/>
    <property type="evidence" value="ECO:0007669"/>
    <property type="project" value="UniProtKB-EC"/>
</dbReference>
<keyword evidence="8" id="KW-1015">Disulfide bond</keyword>
<dbReference type="InterPro" id="IPR012999">
    <property type="entry name" value="Pyr_OxRdtase_I_AS"/>
</dbReference>
<feature type="domain" description="Pyridine nucleotide-disulphide oxidoreductase dimerisation" evidence="13">
    <location>
        <begin position="338"/>
        <end position="446"/>
    </location>
</feature>
<dbReference type="Pfam" id="PF02852">
    <property type="entry name" value="Pyr_redox_dim"/>
    <property type="match status" value="1"/>
</dbReference>
<dbReference type="RefSeq" id="WP_198719024.1">
    <property type="nucleotide sequence ID" value="NZ_JAEIKU010000006.1"/>
</dbReference>
<keyword evidence="7 11" id="KW-0560">Oxidoreductase</keyword>
<keyword evidence="16" id="KW-1185">Reference proteome</keyword>
<reference evidence="15 16" key="1">
    <citation type="submission" date="2020-12" db="EMBL/GenBank/DDBJ databases">
        <title>Comparative genomic insights into the epidemiology and virulence of plant pathogenic Pseudomonads from Turkey.</title>
        <authorList>
            <person name="Dillon M."/>
            <person name="Ruiz-Bedoya T."/>
            <person name="Bendalovic-Torma C."/>
            <person name="Guttman K.M."/>
            <person name="Kwak H."/>
            <person name="Middleton M.A."/>
            <person name="Wang P.W."/>
            <person name="Horuz S."/>
            <person name="Aysan Y."/>
            <person name="Guttman D.S."/>
        </authorList>
    </citation>
    <scope>NUCLEOTIDE SEQUENCE [LARGE SCALE GENOMIC DNA]</scope>
    <source>
        <strain evidence="15 16">S5_IA_2b</strain>
    </source>
</reference>
<dbReference type="PROSITE" id="PS00076">
    <property type="entry name" value="PYRIDINE_REDOX_1"/>
    <property type="match status" value="1"/>
</dbReference>
<dbReference type="PRINTS" id="PR00411">
    <property type="entry name" value="PNDRDTASEI"/>
</dbReference>
<proteinExistence type="inferred from homology"/>
<evidence type="ECO:0000256" key="1">
    <source>
        <dbReference type="ARBA" id="ARBA00001974"/>
    </source>
</evidence>
<comment type="similarity">
    <text evidence="2 11">Belongs to the class-I pyridine nucleotide-disulfide oxidoreductase family.</text>
</comment>
<evidence type="ECO:0000256" key="6">
    <source>
        <dbReference type="ARBA" id="ARBA00022857"/>
    </source>
</evidence>
<evidence type="ECO:0000313" key="16">
    <source>
        <dbReference type="Proteomes" id="UP000648914"/>
    </source>
</evidence>
<name>A0ABS0UGE4_9PSED</name>